<dbReference type="Proteomes" id="UP000231157">
    <property type="component" value="Unassembled WGS sequence"/>
</dbReference>
<organism evidence="1 2">
    <name type="scientific">Candidatus Harrisonbacteria bacterium CG10_big_fil_rev_8_21_14_0_10_40_38</name>
    <dbReference type="NCBI Taxonomy" id="1974583"/>
    <lineage>
        <taxon>Bacteria</taxon>
        <taxon>Candidatus Harrisoniibacteriota</taxon>
    </lineage>
</organism>
<dbReference type="AlphaFoldDB" id="A0A2H0UUY0"/>
<dbReference type="EMBL" id="PFAZ01000001">
    <property type="protein sequence ID" value="PIR89456.1"/>
    <property type="molecule type" value="Genomic_DNA"/>
</dbReference>
<accession>A0A2H0UUY0</accession>
<evidence type="ECO:0000313" key="2">
    <source>
        <dbReference type="Proteomes" id="UP000231157"/>
    </source>
</evidence>
<proteinExistence type="predicted"/>
<sequence>MSSPVQELSLEALLQEQGWTDEDLNALRTNPKKAAFFLKVVKGTHKVVSKLLEVIDCDKIPKIPDDYQIHSHVRHGQVIWNTGFFFLSRDQAVGEATTSLFYRSCIHNHVFSVNACVLDFLLEDTSRIPESWGDHDGTKILFWGTQYKETGYEKKILIRGIELKDGEWQEFHSLYKND</sequence>
<comment type="caution">
    <text evidence="1">The sequence shown here is derived from an EMBL/GenBank/DDBJ whole genome shotgun (WGS) entry which is preliminary data.</text>
</comment>
<reference evidence="2" key="1">
    <citation type="submission" date="2017-09" db="EMBL/GenBank/DDBJ databases">
        <title>Depth-based differentiation of microbial function through sediment-hosted aquifers and enrichment of novel symbionts in the deep terrestrial subsurface.</title>
        <authorList>
            <person name="Probst A.J."/>
            <person name="Ladd B."/>
            <person name="Jarett J.K."/>
            <person name="Geller-Mcgrath D.E."/>
            <person name="Sieber C.M.K."/>
            <person name="Emerson J.B."/>
            <person name="Anantharaman K."/>
            <person name="Thomas B.C."/>
            <person name="Malmstrom R."/>
            <person name="Stieglmeier M."/>
            <person name="Klingl A."/>
            <person name="Woyke T."/>
            <person name="Ryan C.M."/>
            <person name="Banfield J.F."/>
        </authorList>
    </citation>
    <scope>NUCLEOTIDE SEQUENCE [LARGE SCALE GENOMIC DNA]</scope>
</reference>
<gene>
    <name evidence="1" type="ORF">COU07_00965</name>
</gene>
<protein>
    <submittedName>
        <fullName evidence="1">Uncharacterized protein</fullName>
    </submittedName>
</protein>
<name>A0A2H0UUY0_9BACT</name>
<evidence type="ECO:0000313" key="1">
    <source>
        <dbReference type="EMBL" id="PIR89456.1"/>
    </source>
</evidence>